<dbReference type="Gene3D" id="1.20.1440.180">
    <property type="entry name" value="KEN domain"/>
    <property type="match status" value="1"/>
</dbReference>
<name>A0ABM0RPX5_GALVR</name>
<dbReference type="Gene3D" id="1.10.510.10">
    <property type="entry name" value="Transferase(Phosphotransferase) domain 1"/>
    <property type="match status" value="1"/>
</dbReference>
<organism evidence="5 6">
    <name type="scientific">Galeopterus variegatus</name>
    <name type="common">Malayan flying lemur</name>
    <name type="synonym">Cynocephalus variegatus</name>
    <dbReference type="NCBI Taxonomy" id="482537"/>
    <lineage>
        <taxon>Eukaryota</taxon>
        <taxon>Metazoa</taxon>
        <taxon>Chordata</taxon>
        <taxon>Craniata</taxon>
        <taxon>Vertebrata</taxon>
        <taxon>Euteleostomi</taxon>
        <taxon>Mammalia</taxon>
        <taxon>Eutheria</taxon>
        <taxon>Euarchontoglires</taxon>
        <taxon>Dermoptera</taxon>
        <taxon>Cynocephalidae</taxon>
        <taxon>Galeopterus</taxon>
    </lineage>
</organism>
<dbReference type="Proteomes" id="UP000694923">
    <property type="component" value="Unplaced"/>
</dbReference>
<feature type="domain" description="KEN" evidence="4">
    <location>
        <begin position="108"/>
        <end position="199"/>
    </location>
</feature>
<sequence>MNIFSASLQTLSDSKNAVRLADFDKSVKWAGDPEEIKRDLEALGLLVLYVVRKGDIPFEKLKAQSNEEVVRLSPDEETKDLIGHLFHPGENVTDHLNDLLGHPFFWTWESRYRTLRNVGNESDIKKRNHKSEIFKLLQPGPSEPPRSFAQWRTKINEYVMREMEKFYVKRGNYYQNTVGDLLKFIRNIGEHINEERNKK</sequence>
<evidence type="ECO:0000259" key="4">
    <source>
        <dbReference type="PROSITE" id="PS51392"/>
    </source>
</evidence>
<evidence type="ECO:0000256" key="3">
    <source>
        <dbReference type="ARBA" id="ARBA00022840"/>
    </source>
</evidence>
<dbReference type="PANTHER" id="PTHR13954">
    <property type="entry name" value="IRE1-RELATED"/>
    <property type="match status" value="1"/>
</dbReference>
<protein>
    <submittedName>
        <fullName evidence="6">2-5A-dependent ribonuclease-like</fullName>
    </submittedName>
</protein>
<evidence type="ECO:0000256" key="2">
    <source>
        <dbReference type="ARBA" id="ARBA00022741"/>
    </source>
</evidence>
<evidence type="ECO:0000313" key="6">
    <source>
        <dbReference type="RefSeq" id="XP_008582666.1"/>
    </source>
</evidence>
<gene>
    <name evidence="6" type="primary">LOC103600201</name>
</gene>
<keyword evidence="1" id="KW-0732">Signal</keyword>
<keyword evidence="2" id="KW-0547">Nucleotide-binding</keyword>
<reference evidence="6" key="1">
    <citation type="submission" date="2025-08" db="UniProtKB">
        <authorList>
            <consortium name="RefSeq"/>
        </authorList>
    </citation>
    <scope>IDENTIFICATION</scope>
</reference>
<accession>A0ABM0RPX5</accession>
<dbReference type="PROSITE" id="PS51392">
    <property type="entry name" value="KEN"/>
    <property type="match status" value="1"/>
</dbReference>
<dbReference type="Pfam" id="PF06479">
    <property type="entry name" value="Ribonuc_2-5A"/>
    <property type="match status" value="1"/>
</dbReference>
<proteinExistence type="predicted"/>
<dbReference type="RefSeq" id="XP_008582666.1">
    <property type="nucleotide sequence ID" value="XM_008584444.1"/>
</dbReference>
<dbReference type="InterPro" id="IPR010513">
    <property type="entry name" value="KEN_dom"/>
</dbReference>
<keyword evidence="3" id="KW-0067">ATP-binding</keyword>
<keyword evidence="5" id="KW-1185">Reference proteome</keyword>
<dbReference type="InterPro" id="IPR038357">
    <property type="entry name" value="KEN_sf"/>
</dbReference>
<dbReference type="InterPro" id="IPR045133">
    <property type="entry name" value="IRE1/2-like"/>
</dbReference>
<dbReference type="GeneID" id="103600201"/>
<evidence type="ECO:0000256" key="1">
    <source>
        <dbReference type="ARBA" id="ARBA00022729"/>
    </source>
</evidence>
<evidence type="ECO:0000313" key="5">
    <source>
        <dbReference type="Proteomes" id="UP000694923"/>
    </source>
</evidence>
<dbReference type="PANTHER" id="PTHR13954:SF6">
    <property type="entry name" value="NON-SPECIFIC SERINE_THREONINE PROTEIN KINASE"/>
    <property type="match status" value="1"/>
</dbReference>